<name>A0A1F5RMU4_9BACT</name>
<dbReference type="AlphaFoldDB" id="A0A1F5RMU4"/>
<organism evidence="1 2">
    <name type="scientific">Candidatus Falkowbacteria bacterium RIFCSPHIGHO2_02_FULL_45_15</name>
    <dbReference type="NCBI Taxonomy" id="1797987"/>
    <lineage>
        <taxon>Bacteria</taxon>
        <taxon>Candidatus Falkowiibacteriota</taxon>
    </lineage>
</organism>
<dbReference type="Pfam" id="PF18924">
    <property type="entry name" value="DUF5674"/>
    <property type="match status" value="1"/>
</dbReference>
<dbReference type="Proteomes" id="UP000177691">
    <property type="component" value="Unassembled WGS sequence"/>
</dbReference>
<accession>A0A1F5RMU4</accession>
<gene>
    <name evidence="1" type="ORF">A3D54_00300</name>
</gene>
<dbReference type="EMBL" id="MFFU01000054">
    <property type="protein sequence ID" value="OGF15688.1"/>
    <property type="molecule type" value="Genomic_DNA"/>
</dbReference>
<sequence length="112" mass="12852">MKIIKTKIPKEELKRMAEETFGDMVKIVVDVKREIMAIGGEMHADAESLLLQDGSRQDDLWGANLYPDLSPENFIEYQSLLNIRPRLGNRAIEIESTEIKNKIKEIINKLIV</sequence>
<protein>
    <submittedName>
        <fullName evidence="1">Uncharacterized protein</fullName>
    </submittedName>
</protein>
<reference evidence="1 2" key="1">
    <citation type="journal article" date="2016" name="Nat. Commun.">
        <title>Thousands of microbial genomes shed light on interconnected biogeochemical processes in an aquifer system.</title>
        <authorList>
            <person name="Anantharaman K."/>
            <person name="Brown C.T."/>
            <person name="Hug L.A."/>
            <person name="Sharon I."/>
            <person name="Castelle C.J."/>
            <person name="Probst A.J."/>
            <person name="Thomas B.C."/>
            <person name="Singh A."/>
            <person name="Wilkins M.J."/>
            <person name="Karaoz U."/>
            <person name="Brodie E.L."/>
            <person name="Williams K.H."/>
            <person name="Hubbard S.S."/>
            <person name="Banfield J.F."/>
        </authorList>
    </citation>
    <scope>NUCLEOTIDE SEQUENCE [LARGE SCALE GENOMIC DNA]</scope>
</reference>
<evidence type="ECO:0000313" key="1">
    <source>
        <dbReference type="EMBL" id="OGF15688.1"/>
    </source>
</evidence>
<dbReference type="InterPro" id="IPR043731">
    <property type="entry name" value="DUF5674"/>
</dbReference>
<comment type="caution">
    <text evidence="1">The sequence shown here is derived from an EMBL/GenBank/DDBJ whole genome shotgun (WGS) entry which is preliminary data.</text>
</comment>
<proteinExistence type="predicted"/>
<evidence type="ECO:0000313" key="2">
    <source>
        <dbReference type="Proteomes" id="UP000177691"/>
    </source>
</evidence>